<keyword evidence="3" id="KW-1185">Reference proteome</keyword>
<keyword evidence="1" id="KW-0732">Signal</keyword>
<dbReference type="GeneID" id="92075505"/>
<feature type="signal peptide" evidence="1">
    <location>
        <begin position="1"/>
        <end position="21"/>
    </location>
</feature>
<dbReference type="EMBL" id="JAQQWE010000004">
    <property type="protein sequence ID" value="KAK7956999.1"/>
    <property type="molecule type" value="Genomic_DNA"/>
</dbReference>
<reference evidence="2 3" key="1">
    <citation type="submission" date="2023-01" db="EMBL/GenBank/DDBJ databases">
        <title>Analysis of 21 Apiospora genomes using comparative genomics revels a genus with tremendous synthesis potential of carbohydrate active enzymes and secondary metabolites.</title>
        <authorList>
            <person name="Sorensen T."/>
        </authorList>
    </citation>
    <scope>NUCLEOTIDE SEQUENCE [LARGE SCALE GENOMIC DNA]</scope>
    <source>
        <strain evidence="2 3">CBS 24483</strain>
    </source>
</reference>
<evidence type="ECO:0000256" key="1">
    <source>
        <dbReference type="SAM" id="SignalP"/>
    </source>
</evidence>
<protein>
    <submittedName>
        <fullName evidence="2">Uncharacterized protein</fullName>
    </submittedName>
</protein>
<sequence length="99" mass="10989">MHISSAVSFILLAAMPSFVLAAPPAAQEILARQGYEGPCSNTNCGAQGKDCTKTSQRWCTPFPSTKKPWQGCTCSNLYHSEGSPRRVHWAKRKYNYYMA</sequence>
<feature type="chain" id="PRO_5047324863" evidence="1">
    <location>
        <begin position="22"/>
        <end position="99"/>
    </location>
</feature>
<accession>A0ABR1QK71</accession>
<evidence type="ECO:0000313" key="3">
    <source>
        <dbReference type="Proteomes" id="UP001391051"/>
    </source>
</evidence>
<dbReference type="Proteomes" id="UP001391051">
    <property type="component" value="Unassembled WGS sequence"/>
</dbReference>
<proteinExistence type="predicted"/>
<organism evidence="2 3">
    <name type="scientific">Apiospora aurea</name>
    <dbReference type="NCBI Taxonomy" id="335848"/>
    <lineage>
        <taxon>Eukaryota</taxon>
        <taxon>Fungi</taxon>
        <taxon>Dikarya</taxon>
        <taxon>Ascomycota</taxon>
        <taxon>Pezizomycotina</taxon>
        <taxon>Sordariomycetes</taxon>
        <taxon>Xylariomycetidae</taxon>
        <taxon>Amphisphaeriales</taxon>
        <taxon>Apiosporaceae</taxon>
        <taxon>Apiospora</taxon>
    </lineage>
</organism>
<dbReference type="RefSeq" id="XP_066702305.1">
    <property type="nucleotide sequence ID" value="XM_066842443.1"/>
</dbReference>
<comment type="caution">
    <text evidence="2">The sequence shown here is derived from an EMBL/GenBank/DDBJ whole genome shotgun (WGS) entry which is preliminary data.</text>
</comment>
<gene>
    <name evidence="2" type="ORF">PG986_006221</name>
</gene>
<name>A0ABR1QK71_9PEZI</name>
<evidence type="ECO:0000313" key="2">
    <source>
        <dbReference type="EMBL" id="KAK7956999.1"/>
    </source>
</evidence>